<keyword evidence="2" id="KW-1185">Reference proteome</keyword>
<dbReference type="AlphaFoldDB" id="A0A1H2XW54"/>
<evidence type="ECO:0000313" key="2">
    <source>
        <dbReference type="Proteomes" id="UP000198816"/>
    </source>
</evidence>
<proteinExistence type="predicted"/>
<gene>
    <name evidence="1" type="ORF">SAMN05421783_111129</name>
</gene>
<sequence>MHYFGVRCSSPGQTLRAGMAPGLRVDIEDWEARPDLLCDQLVLKPAIRLRATHGRFVPGSAEIPWIQEPKLGDRPEVAAVSGRRVTAVDDREGSDHAVRYAQRPASPVRFAHEMKAP</sequence>
<accession>A0A1H2XW54</accession>
<evidence type="ECO:0000313" key="1">
    <source>
        <dbReference type="EMBL" id="SDW96838.1"/>
    </source>
</evidence>
<dbReference type="Proteomes" id="UP000198816">
    <property type="component" value="Unassembled WGS sequence"/>
</dbReference>
<reference evidence="2" key="1">
    <citation type="submission" date="2016-10" db="EMBL/GenBank/DDBJ databases">
        <authorList>
            <person name="Varghese N."/>
            <person name="Submissions S."/>
        </authorList>
    </citation>
    <scope>NUCLEOTIDE SEQUENCE [LARGE SCALE GENOMIC DNA]</scope>
    <source>
        <strain evidence="2">DSM 217</strain>
    </source>
</reference>
<dbReference type="EMBL" id="FNNZ01000011">
    <property type="protein sequence ID" value="SDW96838.1"/>
    <property type="molecule type" value="Genomic_DNA"/>
</dbReference>
<organism evidence="1 2">
    <name type="scientific">Thiocapsa roseopersicina</name>
    <dbReference type="NCBI Taxonomy" id="1058"/>
    <lineage>
        <taxon>Bacteria</taxon>
        <taxon>Pseudomonadati</taxon>
        <taxon>Pseudomonadota</taxon>
        <taxon>Gammaproteobacteria</taxon>
        <taxon>Chromatiales</taxon>
        <taxon>Chromatiaceae</taxon>
        <taxon>Thiocapsa</taxon>
    </lineage>
</organism>
<name>A0A1H2XW54_THIRO</name>
<protein>
    <submittedName>
        <fullName evidence="1">Uncharacterized protein</fullName>
    </submittedName>
</protein>